<dbReference type="PROSITE" id="PS00456">
    <property type="entry name" value="NA_SOLUT_SYMP_1"/>
    <property type="match status" value="1"/>
</dbReference>
<dbReference type="PROSITE" id="PS50283">
    <property type="entry name" value="NA_SOLUT_SYMP_3"/>
    <property type="match status" value="1"/>
</dbReference>
<dbReference type="EMBL" id="BJXX01000162">
    <property type="protein sequence ID" value="GEN35985.1"/>
    <property type="molecule type" value="Genomic_DNA"/>
</dbReference>
<evidence type="ECO:0000256" key="9">
    <source>
        <dbReference type="SAM" id="Phobius"/>
    </source>
</evidence>
<feature type="transmembrane region" description="Helical" evidence="9">
    <location>
        <begin position="44"/>
        <end position="67"/>
    </location>
</feature>
<dbReference type="InterPro" id="IPR018212">
    <property type="entry name" value="Na/solute_symporter_CS"/>
</dbReference>
<dbReference type="PANTHER" id="PTHR48086:SF7">
    <property type="entry name" value="SODIUM-SOLUTE SYMPORTER-RELATED"/>
    <property type="match status" value="1"/>
</dbReference>
<evidence type="ECO:0000256" key="3">
    <source>
        <dbReference type="ARBA" id="ARBA00022448"/>
    </source>
</evidence>
<feature type="transmembrane region" description="Helical" evidence="9">
    <location>
        <begin position="178"/>
        <end position="197"/>
    </location>
</feature>
<keyword evidence="6 9" id="KW-1133">Transmembrane helix</keyword>
<evidence type="ECO:0000256" key="4">
    <source>
        <dbReference type="ARBA" id="ARBA00022475"/>
    </source>
</evidence>
<feature type="transmembrane region" description="Helical" evidence="9">
    <location>
        <begin position="6"/>
        <end position="24"/>
    </location>
</feature>
<evidence type="ECO:0000313" key="11">
    <source>
        <dbReference type="Proteomes" id="UP000321157"/>
    </source>
</evidence>
<dbReference type="GO" id="GO:0022857">
    <property type="term" value="F:transmembrane transporter activity"/>
    <property type="evidence" value="ECO:0007669"/>
    <property type="project" value="InterPro"/>
</dbReference>
<dbReference type="PANTHER" id="PTHR48086">
    <property type="entry name" value="SODIUM/PROLINE SYMPORTER-RELATED"/>
    <property type="match status" value="1"/>
</dbReference>
<sequence>MSILDTLVILLYFFILISVGVAGVRKARTSEDFALAGRNLGLFIYLGCLAAVILGGASTIGTARLGYEFGISGVWFVAMMGLGITILGVFFARRIYGANVTTISELLGRRYGKQTRLLSALVAAVYTLMVSVTQVIGMGTIINVVLGWNLTTSMLVGGGIVLFYTILGGMWSVTMTDIIQFIVMTVGIFVFMLPISVSSAGGWEGLTAKLPAAHFDLSSMGADKIFQYFLLYVLGMVVSQDIWQRIFTAKTMKISRNGAIYAGIYSVAYALALSVIGMCALAVLPGIKDTQNVFASMALEVLPSGLLGLILASVCSALMSTASGTLLASSTLVTHDILKQYWFKDISDEKFVLMSRIITLLIGALAITFAIWIQDVLVALDVAYAILSGAIFIPVVMGFFWKRATQKAGFYSIVVGTIVVLAGLAIEGITSTNPIMYGMAASLLTMIVVSYVTPADSTSVLEAFKERAEEEEAGSEETGKVSSML</sequence>
<feature type="transmembrane region" description="Helical" evidence="9">
    <location>
        <begin position="435"/>
        <end position="453"/>
    </location>
</feature>
<protein>
    <submittedName>
        <fullName evidence="10">Solute:Na+ symporter, SSS family protein</fullName>
    </submittedName>
</protein>
<feature type="transmembrane region" description="Helical" evidence="9">
    <location>
        <begin position="264"/>
        <end position="287"/>
    </location>
</feature>
<dbReference type="InterPro" id="IPR038377">
    <property type="entry name" value="Na/Glc_symporter_sf"/>
</dbReference>
<feature type="transmembrane region" description="Helical" evidence="9">
    <location>
        <begin position="408"/>
        <end position="429"/>
    </location>
</feature>
<name>A0A511VAP3_9BACL</name>
<feature type="transmembrane region" description="Helical" evidence="9">
    <location>
        <begin position="379"/>
        <end position="401"/>
    </location>
</feature>
<dbReference type="InterPro" id="IPR050277">
    <property type="entry name" value="Sodium:Solute_Symporter"/>
</dbReference>
<proteinExistence type="inferred from homology"/>
<accession>A0A511VAP3</accession>
<feature type="transmembrane region" description="Helical" evidence="9">
    <location>
        <begin position="148"/>
        <end position="166"/>
    </location>
</feature>
<evidence type="ECO:0000256" key="1">
    <source>
        <dbReference type="ARBA" id="ARBA00004141"/>
    </source>
</evidence>
<comment type="subcellular location">
    <subcellularLocation>
        <location evidence="1">Membrane</location>
        <topology evidence="1">Multi-pass membrane protein</topology>
    </subcellularLocation>
</comment>
<feature type="transmembrane region" description="Helical" evidence="9">
    <location>
        <begin position="225"/>
        <end position="243"/>
    </location>
</feature>
<evidence type="ECO:0000256" key="8">
    <source>
        <dbReference type="RuleBase" id="RU362091"/>
    </source>
</evidence>
<keyword evidence="4" id="KW-1003">Cell membrane</keyword>
<dbReference type="Pfam" id="PF00474">
    <property type="entry name" value="SSF"/>
    <property type="match status" value="1"/>
</dbReference>
<keyword evidence="7 9" id="KW-0472">Membrane</keyword>
<keyword evidence="5 9" id="KW-0812">Transmembrane</keyword>
<comment type="similarity">
    <text evidence="2 8">Belongs to the sodium:solute symporter (SSF) (TC 2.A.21) family.</text>
</comment>
<dbReference type="RefSeq" id="WP_146811491.1">
    <property type="nucleotide sequence ID" value="NZ_BJXX01000162.1"/>
</dbReference>
<feature type="transmembrane region" description="Helical" evidence="9">
    <location>
        <begin position="73"/>
        <end position="96"/>
    </location>
</feature>
<evidence type="ECO:0000256" key="6">
    <source>
        <dbReference type="ARBA" id="ARBA00022989"/>
    </source>
</evidence>
<comment type="caution">
    <text evidence="10">The sequence shown here is derived from an EMBL/GenBank/DDBJ whole genome shotgun (WGS) entry which is preliminary data.</text>
</comment>
<dbReference type="OrthoDB" id="9789704at2"/>
<evidence type="ECO:0000256" key="7">
    <source>
        <dbReference type="ARBA" id="ARBA00023136"/>
    </source>
</evidence>
<dbReference type="Gene3D" id="1.20.1730.10">
    <property type="entry name" value="Sodium/glucose cotransporter"/>
    <property type="match status" value="1"/>
</dbReference>
<evidence type="ECO:0000256" key="2">
    <source>
        <dbReference type="ARBA" id="ARBA00006434"/>
    </source>
</evidence>
<dbReference type="InterPro" id="IPR001734">
    <property type="entry name" value="Na/solute_symporter"/>
</dbReference>
<dbReference type="GO" id="GO:0046942">
    <property type="term" value="P:carboxylic acid transport"/>
    <property type="evidence" value="ECO:0007669"/>
    <property type="project" value="UniProtKB-ARBA"/>
</dbReference>
<keyword evidence="11" id="KW-1185">Reference proteome</keyword>
<reference evidence="10 11" key="1">
    <citation type="submission" date="2019-07" db="EMBL/GenBank/DDBJ databases">
        <title>Whole genome shotgun sequence of Aneurinibacillus danicus NBRC 102444.</title>
        <authorList>
            <person name="Hosoyama A."/>
            <person name="Uohara A."/>
            <person name="Ohji S."/>
            <person name="Ichikawa N."/>
        </authorList>
    </citation>
    <scope>NUCLEOTIDE SEQUENCE [LARGE SCALE GENOMIC DNA]</scope>
    <source>
        <strain evidence="10 11">NBRC 102444</strain>
    </source>
</reference>
<dbReference type="GO" id="GO:0005886">
    <property type="term" value="C:plasma membrane"/>
    <property type="evidence" value="ECO:0007669"/>
    <property type="project" value="TreeGrafter"/>
</dbReference>
<evidence type="ECO:0000256" key="5">
    <source>
        <dbReference type="ARBA" id="ARBA00022692"/>
    </source>
</evidence>
<feature type="transmembrane region" description="Helical" evidence="9">
    <location>
        <begin position="353"/>
        <end position="373"/>
    </location>
</feature>
<dbReference type="Proteomes" id="UP000321157">
    <property type="component" value="Unassembled WGS sequence"/>
</dbReference>
<keyword evidence="3" id="KW-0813">Transport</keyword>
<dbReference type="CDD" id="cd11479">
    <property type="entry name" value="SLC5sbd_u3"/>
    <property type="match status" value="1"/>
</dbReference>
<gene>
    <name evidence="10" type="ORF">ADA01nite_34450</name>
</gene>
<feature type="transmembrane region" description="Helical" evidence="9">
    <location>
        <begin position="117"/>
        <end position="142"/>
    </location>
</feature>
<organism evidence="10 11">
    <name type="scientific">Aneurinibacillus danicus</name>
    <dbReference type="NCBI Taxonomy" id="267746"/>
    <lineage>
        <taxon>Bacteria</taxon>
        <taxon>Bacillati</taxon>
        <taxon>Bacillota</taxon>
        <taxon>Bacilli</taxon>
        <taxon>Bacillales</taxon>
        <taxon>Paenibacillaceae</taxon>
        <taxon>Aneurinibacillus group</taxon>
        <taxon>Aneurinibacillus</taxon>
    </lineage>
</organism>
<feature type="transmembrane region" description="Helical" evidence="9">
    <location>
        <begin position="307"/>
        <end position="333"/>
    </location>
</feature>
<evidence type="ECO:0000313" key="10">
    <source>
        <dbReference type="EMBL" id="GEN35985.1"/>
    </source>
</evidence>
<dbReference type="AlphaFoldDB" id="A0A511VAP3"/>